<keyword evidence="4" id="KW-0479">Metal-binding</keyword>
<evidence type="ECO:0000313" key="6">
    <source>
        <dbReference type="EMBL" id="HIU36124.1"/>
    </source>
</evidence>
<organism evidence="6 7">
    <name type="scientific">Candidatus Fimenecus excrementigallinarum</name>
    <dbReference type="NCBI Taxonomy" id="2840816"/>
    <lineage>
        <taxon>Bacteria</taxon>
        <taxon>Bacillati</taxon>
        <taxon>Bacillota</taxon>
        <taxon>Clostridia</taxon>
        <taxon>Candidatus Fimenecus</taxon>
    </lineage>
</organism>
<feature type="binding site" evidence="4">
    <location>
        <position position="153"/>
    </location>
    <ligand>
        <name>Zn(2+)</name>
        <dbReference type="ChEBI" id="CHEBI:29105"/>
    </ligand>
</feature>
<dbReference type="Pfam" id="PF02146">
    <property type="entry name" value="SIR2"/>
    <property type="match status" value="1"/>
</dbReference>
<keyword evidence="4" id="KW-0862">Zinc</keyword>
<keyword evidence="3" id="KW-0520">NAD</keyword>
<evidence type="ECO:0000259" key="5">
    <source>
        <dbReference type="PROSITE" id="PS50305"/>
    </source>
</evidence>
<dbReference type="Gene3D" id="3.30.1600.10">
    <property type="entry name" value="SIR2/SIRT2 'Small Domain"/>
    <property type="match status" value="1"/>
</dbReference>
<feature type="active site" description="Proton acceptor" evidence="4">
    <location>
        <position position="124"/>
    </location>
</feature>
<feature type="binding site" evidence="4">
    <location>
        <position position="135"/>
    </location>
    <ligand>
        <name>Zn(2+)</name>
        <dbReference type="ChEBI" id="CHEBI:29105"/>
    </ligand>
</feature>
<dbReference type="EC" id="2.3.1.286" evidence="1"/>
<dbReference type="SUPFAM" id="SSF52467">
    <property type="entry name" value="DHS-like NAD/FAD-binding domain"/>
    <property type="match status" value="1"/>
</dbReference>
<evidence type="ECO:0000256" key="2">
    <source>
        <dbReference type="ARBA" id="ARBA00022679"/>
    </source>
</evidence>
<dbReference type="GO" id="GO:0017136">
    <property type="term" value="F:histone deacetylase activity, NAD-dependent"/>
    <property type="evidence" value="ECO:0007669"/>
    <property type="project" value="TreeGrafter"/>
</dbReference>
<dbReference type="InterPro" id="IPR026591">
    <property type="entry name" value="Sirtuin_cat_small_dom_sf"/>
</dbReference>
<dbReference type="GO" id="GO:0046872">
    <property type="term" value="F:metal ion binding"/>
    <property type="evidence" value="ECO:0007669"/>
    <property type="project" value="UniProtKB-KW"/>
</dbReference>
<accession>A0A9D1IHJ6</accession>
<dbReference type="AlphaFoldDB" id="A0A9D1IHJ6"/>
<reference evidence="6" key="1">
    <citation type="submission" date="2020-10" db="EMBL/GenBank/DDBJ databases">
        <authorList>
            <person name="Gilroy R."/>
        </authorList>
    </citation>
    <scope>NUCLEOTIDE SEQUENCE</scope>
    <source>
        <strain evidence="6">ChiGjej1B1-19959</strain>
    </source>
</reference>
<dbReference type="InterPro" id="IPR026590">
    <property type="entry name" value="Ssirtuin_cat_dom"/>
</dbReference>
<feature type="binding site" evidence="4">
    <location>
        <position position="132"/>
    </location>
    <ligand>
        <name>Zn(2+)</name>
        <dbReference type="ChEBI" id="CHEBI:29105"/>
    </ligand>
</feature>
<evidence type="ECO:0000256" key="4">
    <source>
        <dbReference type="PROSITE-ProRule" id="PRU00236"/>
    </source>
</evidence>
<reference evidence="6" key="2">
    <citation type="journal article" date="2021" name="PeerJ">
        <title>Extensive microbial diversity within the chicken gut microbiome revealed by metagenomics and culture.</title>
        <authorList>
            <person name="Gilroy R."/>
            <person name="Ravi A."/>
            <person name="Getino M."/>
            <person name="Pursley I."/>
            <person name="Horton D.L."/>
            <person name="Alikhan N.F."/>
            <person name="Baker D."/>
            <person name="Gharbi K."/>
            <person name="Hall N."/>
            <person name="Watson M."/>
            <person name="Adriaenssens E.M."/>
            <person name="Foster-Nyarko E."/>
            <person name="Jarju S."/>
            <person name="Secka A."/>
            <person name="Antonio M."/>
            <person name="Oren A."/>
            <person name="Chaudhuri R.R."/>
            <person name="La Ragione R."/>
            <person name="Hildebrand F."/>
            <person name="Pallen M.J."/>
        </authorList>
    </citation>
    <scope>NUCLEOTIDE SEQUENCE</scope>
    <source>
        <strain evidence="6">ChiGjej1B1-19959</strain>
    </source>
</reference>
<name>A0A9D1IHJ6_9FIRM</name>
<proteinExistence type="predicted"/>
<sequence length="252" mass="27667">MDRDDIRKFAGILRESRRLCVFSGAGISVPSGIPDFRSADGLYNRESGLSVPPETIISRSFFDRHPKQFFSYYKQNMLFPDCEPNAAHRFFARLESPSREVSVVTQNIDGLHSAAGSTRVFELHGSVWRNTCMRCGKAYGLEAVIEAEGVPRCACGGIIKPDVVLYEEPLSEAVVRGAVDAIAMADTLVVVGTSLVVYPAASFLRYFTGAHLVLINRGETAVDTRAELVFREDVVEVVRALAADFPALLEDS</sequence>
<dbReference type="InterPro" id="IPR050134">
    <property type="entry name" value="NAD-dep_sirtuin_deacylases"/>
</dbReference>
<protein>
    <recommendedName>
        <fullName evidence="1">protein acetyllysine N-acetyltransferase</fullName>
        <ecNumber evidence="1">2.3.1.286</ecNumber>
    </recommendedName>
</protein>
<dbReference type="PROSITE" id="PS50305">
    <property type="entry name" value="SIRTUIN"/>
    <property type="match status" value="1"/>
</dbReference>
<dbReference type="GO" id="GO:0070403">
    <property type="term" value="F:NAD+ binding"/>
    <property type="evidence" value="ECO:0007669"/>
    <property type="project" value="InterPro"/>
</dbReference>
<dbReference type="Proteomes" id="UP000824071">
    <property type="component" value="Unassembled WGS sequence"/>
</dbReference>
<evidence type="ECO:0000256" key="1">
    <source>
        <dbReference type="ARBA" id="ARBA00012928"/>
    </source>
</evidence>
<dbReference type="InterPro" id="IPR003000">
    <property type="entry name" value="Sirtuin"/>
</dbReference>
<feature type="binding site" evidence="4">
    <location>
        <position position="155"/>
    </location>
    <ligand>
        <name>Zn(2+)</name>
        <dbReference type="ChEBI" id="CHEBI:29105"/>
    </ligand>
</feature>
<dbReference type="Gene3D" id="3.40.50.1220">
    <property type="entry name" value="TPP-binding domain"/>
    <property type="match status" value="1"/>
</dbReference>
<comment type="caution">
    <text evidence="6">The sequence shown here is derived from an EMBL/GenBank/DDBJ whole genome shotgun (WGS) entry which is preliminary data.</text>
</comment>
<dbReference type="NCBIfam" id="NF001752">
    <property type="entry name" value="PRK00481.1-1"/>
    <property type="match status" value="1"/>
</dbReference>
<dbReference type="PANTHER" id="PTHR11085:SF4">
    <property type="entry name" value="NAD-DEPENDENT PROTEIN DEACYLASE"/>
    <property type="match status" value="1"/>
</dbReference>
<dbReference type="InterPro" id="IPR029035">
    <property type="entry name" value="DHS-like_NAD/FAD-binding_dom"/>
</dbReference>
<feature type="domain" description="Deacetylase sirtuin-type" evidence="5">
    <location>
        <begin position="1"/>
        <end position="251"/>
    </location>
</feature>
<evidence type="ECO:0000256" key="3">
    <source>
        <dbReference type="ARBA" id="ARBA00023027"/>
    </source>
</evidence>
<dbReference type="PANTHER" id="PTHR11085">
    <property type="entry name" value="NAD-DEPENDENT PROTEIN DEACYLASE SIRTUIN-5, MITOCHONDRIAL-RELATED"/>
    <property type="match status" value="1"/>
</dbReference>
<dbReference type="EMBL" id="DVMW01000036">
    <property type="protein sequence ID" value="HIU36124.1"/>
    <property type="molecule type" value="Genomic_DNA"/>
</dbReference>
<keyword evidence="2" id="KW-0808">Transferase</keyword>
<evidence type="ECO:0000313" key="7">
    <source>
        <dbReference type="Proteomes" id="UP000824071"/>
    </source>
</evidence>
<gene>
    <name evidence="6" type="ORF">IAC53_05935</name>
</gene>